<evidence type="ECO:0000256" key="2">
    <source>
        <dbReference type="ARBA" id="ARBA00022801"/>
    </source>
</evidence>
<evidence type="ECO:0000259" key="6">
    <source>
        <dbReference type="Pfam" id="PF02837"/>
    </source>
</evidence>
<dbReference type="InterPro" id="IPR032311">
    <property type="entry name" value="DUF4982"/>
</dbReference>
<dbReference type="PRINTS" id="PR00132">
    <property type="entry name" value="GLHYDRLASE2"/>
</dbReference>
<name>A0A2S9IX02_9SPHI</name>
<dbReference type="InterPro" id="IPR008979">
    <property type="entry name" value="Galactose-bd-like_sf"/>
</dbReference>
<protein>
    <submittedName>
        <fullName evidence="9">Glycoside hydrolase family 2</fullName>
    </submittedName>
</protein>
<dbReference type="InterPro" id="IPR040605">
    <property type="entry name" value="Glyco_hydro2_dom5"/>
</dbReference>
<keyword evidence="2 9" id="KW-0378">Hydrolase</keyword>
<dbReference type="InterPro" id="IPR017853">
    <property type="entry name" value="GH"/>
</dbReference>
<dbReference type="InterPro" id="IPR051913">
    <property type="entry name" value="GH2_Domain-Containing"/>
</dbReference>
<dbReference type="InterPro" id="IPR006102">
    <property type="entry name" value="Ig-like_GH2"/>
</dbReference>
<dbReference type="PANTHER" id="PTHR42732">
    <property type="entry name" value="BETA-GALACTOSIDASE"/>
    <property type="match status" value="1"/>
</dbReference>
<accession>A0A2S9IX02</accession>
<feature type="domain" description="Glycoside hydrolase family 2 immunoglobulin-like beta-sandwich" evidence="4">
    <location>
        <begin position="212"/>
        <end position="317"/>
    </location>
</feature>
<dbReference type="EMBL" id="PVBQ01000022">
    <property type="protein sequence ID" value="PRD45038.1"/>
    <property type="molecule type" value="Genomic_DNA"/>
</dbReference>
<gene>
    <name evidence="9" type="ORF">C5745_18560</name>
</gene>
<keyword evidence="3" id="KW-0326">Glycosidase</keyword>
<dbReference type="InterPro" id="IPR006101">
    <property type="entry name" value="Glyco_hydro_2"/>
</dbReference>
<dbReference type="GO" id="GO:0005975">
    <property type="term" value="P:carbohydrate metabolic process"/>
    <property type="evidence" value="ECO:0007669"/>
    <property type="project" value="InterPro"/>
</dbReference>
<evidence type="ECO:0000259" key="4">
    <source>
        <dbReference type="Pfam" id="PF00703"/>
    </source>
</evidence>
<evidence type="ECO:0000259" key="8">
    <source>
        <dbReference type="Pfam" id="PF18565"/>
    </source>
</evidence>
<organism evidence="9 10">
    <name type="scientific">Sphingobacterium haloxyli</name>
    <dbReference type="NCBI Taxonomy" id="2100533"/>
    <lineage>
        <taxon>Bacteria</taxon>
        <taxon>Pseudomonadati</taxon>
        <taxon>Bacteroidota</taxon>
        <taxon>Sphingobacteriia</taxon>
        <taxon>Sphingobacteriales</taxon>
        <taxon>Sphingobacteriaceae</taxon>
        <taxon>Sphingobacterium</taxon>
    </lineage>
</organism>
<dbReference type="Gene3D" id="2.60.40.10">
    <property type="entry name" value="Immunoglobulins"/>
    <property type="match status" value="3"/>
</dbReference>
<comment type="similarity">
    <text evidence="1">Belongs to the glycosyl hydrolase 2 family.</text>
</comment>
<feature type="domain" description="Glycoside hydrolase family 2 catalytic" evidence="5">
    <location>
        <begin position="325"/>
        <end position="489"/>
    </location>
</feature>
<dbReference type="InterPro" id="IPR006103">
    <property type="entry name" value="Glyco_hydro_2_cat"/>
</dbReference>
<dbReference type="Pfam" id="PF18565">
    <property type="entry name" value="Glyco_hydro2_C5"/>
    <property type="match status" value="1"/>
</dbReference>
<dbReference type="SUPFAM" id="SSF49785">
    <property type="entry name" value="Galactose-binding domain-like"/>
    <property type="match status" value="1"/>
</dbReference>
<evidence type="ECO:0000256" key="3">
    <source>
        <dbReference type="ARBA" id="ARBA00023295"/>
    </source>
</evidence>
<comment type="caution">
    <text evidence="9">The sequence shown here is derived from an EMBL/GenBank/DDBJ whole genome shotgun (WGS) entry which is preliminary data.</text>
</comment>
<dbReference type="InterPro" id="IPR006104">
    <property type="entry name" value="Glyco_hydro_2_N"/>
</dbReference>
<dbReference type="PANTHER" id="PTHR42732:SF1">
    <property type="entry name" value="BETA-MANNOSIDASE"/>
    <property type="match status" value="1"/>
</dbReference>
<dbReference type="SUPFAM" id="SSF49303">
    <property type="entry name" value="beta-Galactosidase/glucuronidase domain"/>
    <property type="match status" value="1"/>
</dbReference>
<dbReference type="Gene3D" id="2.60.120.260">
    <property type="entry name" value="Galactose-binding domain-like"/>
    <property type="match status" value="1"/>
</dbReference>
<proteinExistence type="inferred from homology"/>
<dbReference type="InterPro" id="IPR013783">
    <property type="entry name" value="Ig-like_fold"/>
</dbReference>
<feature type="domain" description="Glycosyl hydrolases family 2 sugar binding" evidence="6">
    <location>
        <begin position="106"/>
        <end position="199"/>
    </location>
</feature>
<dbReference type="OrthoDB" id="9801077at2"/>
<keyword evidence="10" id="KW-1185">Reference proteome</keyword>
<dbReference type="Gene3D" id="3.20.20.80">
    <property type="entry name" value="Glycosidases"/>
    <property type="match status" value="1"/>
</dbReference>
<evidence type="ECO:0000259" key="5">
    <source>
        <dbReference type="Pfam" id="PF02836"/>
    </source>
</evidence>
<evidence type="ECO:0000256" key="1">
    <source>
        <dbReference type="ARBA" id="ARBA00007401"/>
    </source>
</evidence>
<dbReference type="Pfam" id="PF02836">
    <property type="entry name" value="Glyco_hydro_2_C"/>
    <property type="match status" value="1"/>
</dbReference>
<dbReference type="Pfam" id="PF02837">
    <property type="entry name" value="Glyco_hydro_2_N"/>
    <property type="match status" value="1"/>
</dbReference>
<dbReference type="AlphaFoldDB" id="A0A2S9IX02"/>
<evidence type="ECO:0000259" key="7">
    <source>
        <dbReference type="Pfam" id="PF16355"/>
    </source>
</evidence>
<feature type="domain" description="DUF4982" evidence="7">
    <location>
        <begin position="652"/>
        <end position="709"/>
    </location>
</feature>
<dbReference type="Pfam" id="PF00703">
    <property type="entry name" value="Glyco_hydro_2"/>
    <property type="match status" value="1"/>
</dbReference>
<reference evidence="9 10" key="1">
    <citation type="submission" date="2018-02" db="EMBL/GenBank/DDBJ databases">
        <title>The draft genome of Sphingobacterium sp. 5JN-11.</title>
        <authorList>
            <person name="Liu L."/>
            <person name="Li L."/>
            <person name="Liang L."/>
            <person name="Zhang X."/>
            <person name="Wang T."/>
        </authorList>
    </citation>
    <scope>NUCLEOTIDE SEQUENCE [LARGE SCALE GENOMIC DNA]</scope>
    <source>
        <strain evidence="9 10">5JN-11</strain>
    </source>
</reference>
<dbReference type="Pfam" id="PF16355">
    <property type="entry name" value="DUF4982"/>
    <property type="match status" value="1"/>
</dbReference>
<sequence length="830" mass="94162">MMGHQNIFMEKRKHYMPIFGNRLILLVTTVVLICNAAIAGVEGQSRRVLNFNAGWSFRLDAETDYKNSTADYSDWRNLDLPHDWSIEMPFDSLSPGRSGTAYLPGGVGWYKKAFALSDADRQKRLYIVFGGIYENSEIWINDVYLGHRPNGYVPIVYDLTDHVYKNGVSNVITVKVNNSQQPNSRFYTGSGIYRDVKLVFTEDVAIAYNGSFITTPLINEDEATVHASFEITNYALREQGNITVETRIHDPEGCIVARKVTPEIFTKKQKVTVVEQEIEVPSPQLWSTDRPVLYRAVTVLRKGKRELDRYETVFGIRSFVFDVKNGFSINGQPMKIRGVCLHSDLGALGMAFNRSAAIRQLQIMKDMGVNGIRTSHNPAASEFLDLCDEMGFIVMNETFDVWKHHKNPFDYHLYWDAWHERDFADHIKRDRNHPSLFVWCLGNEAQEQWHDPGLGESIPRRLAAIVDSLDGTRPTTIASNEMSLDNPVLMSTAVDLIGYNYNHGKWPTFPEDHPGRKFIVTESTSALASRGQYDLVPIDTMRIWPTRWDIPFDGGNSDKSISAYDHVHTPWGSTHEESLRLFEAYPHISGMYVWTGFDYLGEPTPYTWPARSSYFGIVDLAGFPKDVYYLYQSVWTDKDVLHLLPHWNWHQGDTVDVVAYYNNADEVELFVNGISKGRKTKEKNKLHVRWRVPYQAGSLTAVAYQDGIEMRRATRQTAGEAVRLVIKNREDTLDVGNHELAFLEVVAVDLEGNEVPCFNDWVEVETKVGGTVVATDNGNPTDGTSFQSLKRKAYNGKLLVVVKGNKGDDKIAVMAHAKGLRSGIRQLVVE</sequence>
<dbReference type="GO" id="GO:0004553">
    <property type="term" value="F:hydrolase activity, hydrolyzing O-glycosyl compounds"/>
    <property type="evidence" value="ECO:0007669"/>
    <property type="project" value="InterPro"/>
</dbReference>
<dbReference type="SUPFAM" id="SSF51445">
    <property type="entry name" value="(Trans)glycosidases"/>
    <property type="match status" value="1"/>
</dbReference>
<evidence type="ECO:0000313" key="10">
    <source>
        <dbReference type="Proteomes" id="UP000239711"/>
    </source>
</evidence>
<dbReference type="InterPro" id="IPR036156">
    <property type="entry name" value="Beta-gal/glucu_dom_sf"/>
</dbReference>
<feature type="domain" description="Glycoside hydrolase family 2" evidence="8">
    <location>
        <begin position="726"/>
        <end position="822"/>
    </location>
</feature>
<dbReference type="Proteomes" id="UP000239711">
    <property type="component" value="Unassembled WGS sequence"/>
</dbReference>
<evidence type="ECO:0000313" key="9">
    <source>
        <dbReference type="EMBL" id="PRD45038.1"/>
    </source>
</evidence>